<keyword evidence="2" id="KW-1185">Reference proteome</keyword>
<name>A0A8W8JED7_MAGGI</name>
<evidence type="ECO:0000313" key="2">
    <source>
        <dbReference type="Proteomes" id="UP000005408"/>
    </source>
</evidence>
<dbReference type="Proteomes" id="UP000005408">
    <property type="component" value="Unassembled WGS sequence"/>
</dbReference>
<protein>
    <submittedName>
        <fullName evidence="1">Uncharacterized protein</fullName>
    </submittedName>
</protein>
<evidence type="ECO:0000313" key="1">
    <source>
        <dbReference type="EnsemblMetazoa" id="G1878.1:cds"/>
    </source>
</evidence>
<dbReference type="AlphaFoldDB" id="A0A8W8JED7"/>
<reference evidence="1" key="1">
    <citation type="submission" date="2022-08" db="UniProtKB">
        <authorList>
            <consortium name="EnsemblMetazoa"/>
        </authorList>
    </citation>
    <scope>IDENTIFICATION</scope>
    <source>
        <strain evidence="1">05x7-T-G4-1.051#20</strain>
    </source>
</reference>
<proteinExistence type="predicted"/>
<accession>A0A8W8JED7</accession>
<dbReference type="EnsemblMetazoa" id="G1878.1">
    <property type="protein sequence ID" value="G1878.1:cds"/>
    <property type="gene ID" value="G1878"/>
</dbReference>
<sequence>MGKHTCPSLNGTEQLYSGTADGSFYTYKQRGGTNTLCLPHHPEPVPDNFPFVFQDNNKENVEYLRRISVFLKGVVLQDDVPSSVCRAKLAFSSMMIPAKRSYPSGWTKQ</sequence>
<organism evidence="1 2">
    <name type="scientific">Magallana gigas</name>
    <name type="common">Pacific oyster</name>
    <name type="synonym">Crassostrea gigas</name>
    <dbReference type="NCBI Taxonomy" id="29159"/>
    <lineage>
        <taxon>Eukaryota</taxon>
        <taxon>Metazoa</taxon>
        <taxon>Spiralia</taxon>
        <taxon>Lophotrochozoa</taxon>
        <taxon>Mollusca</taxon>
        <taxon>Bivalvia</taxon>
        <taxon>Autobranchia</taxon>
        <taxon>Pteriomorphia</taxon>
        <taxon>Ostreida</taxon>
        <taxon>Ostreoidea</taxon>
        <taxon>Ostreidae</taxon>
        <taxon>Magallana</taxon>
    </lineage>
</organism>